<dbReference type="SUPFAM" id="SSF160935">
    <property type="entry name" value="VPA0735-like"/>
    <property type="match status" value="1"/>
</dbReference>
<accession>A0A0B2ACS5</accession>
<reference evidence="3 4" key="1">
    <citation type="submission" date="2014-11" db="EMBL/GenBank/DDBJ databases">
        <title>Genome sequence of Microbacterium mangrovi MUSC 115(T).</title>
        <authorList>
            <person name="Lee L.-H."/>
        </authorList>
    </citation>
    <scope>NUCLEOTIDE SEQUENCE [LARGE SCALE GENOMIC DNA]</scope>
    <source>
        <strain evidence="3 4">MUSC 115</strain>
    </source>
</reference>
<evidence type="ECO:0000313" key="4">
    <source>
        <dbReference type="Proteomes" id="UP000031030"/>
    </source>
</evidence>
<dbReference type="EMBL" id="JTDK01000002">
    <property type="protein sequence ID" value="KHK99441.1"/>
    <property type="molecule type" value="Genomic_DNA"/>
</dbReference>
<keyword evidence="4" id="KW-1185">Reference proteome</keyword>
<dbReference type="Gene3D" id="2.60.40.1610">
    <property type="entry name" value="Domain of unknown function DUF1254"/>
    <property type="match status" value="1"/>
</dbReference>
<gene>
    <name evidence="3" type="ORF">LK09_01930</name>
</gene>
<dbReference type="InterPro" id="IPR010621">
    <property type="entry name" value="DUF1214"/>
</dbReference>
<dbReference type="Pfam" id="PF06742">
    <property type="entry name" value="DUF1214"/>
    <property type="match status" value="1"/>
</dbReference>
<feature type="domain" description="DUF1254" evidence="2">
    <location>
        <begin position="43"/>
        <end position="169"/>
    </location>
</feature>
<dbReference type="InterPro" id="IPR037050">
    <property type="entry name" value="DUF1254_sf"/>
</dbReference>
<evidence type="ECO:0000259" key="2">
    <source>
        <dbReference type="Pfam" id="PF06863"/>
    </source>
</evidence>
<evidence type="ECO:0000259" key="1">
    <source>
        <dbReference type="Pfam" id="PF06742"/>
    </source>
</evidence>
<name>A0A0B2ACS5_9MICO</name>
<comment type="caution">
    <text evidence="3">The sequence shown here is derived from an EMBL/GenBank/DDBJ whole genome shotgun (WGS) entry which is preliminary data.</text>
</comment>
<organism evidence="3 4">
    <name type="scientific">Microbacterium mangrovi</name>
    <dbReference type="NCBI Taxonomy" id="1348253"/>
    <lineage>
        <taxon>Bacteria</taxon>
        <taxon>Bacillati</taxon>
        <taxon>Actinomycetota</taxon>
        <taxon>Actinomycetes</taxon>
        <taxon>Micrococcales</taxon>
        <taxon>Microbacteriaceae</taxon>
        <taxon>Microbacterium</taxon>
    </lineage>
</organism>
<feature type="domain" description="DUF1214" evidence="1">
    <location>
        <begin position="318"/>
        <end position="426"/>
    </location>
</feature>
<dbReference type="Proteomes" id="UP000031030">
    <property type="component" value="Unassembled WGS sequence"/>
</dbReference>
<dbReference type="Pfam" id="PF06863">
    <property type="entry name" value="DUF1254"/>
    <property type="match status" value="1"/>
</dbReference>
<dbReference type="Gene3D" id="2.60.120.600">
    <property type="entry name" value="Domain of unknown function DUF1214, C-terminal domain"/>
    <property type="match status" value="1"/>
</dbReference>
<dbReference type="STRING" id="1348253.LK09_01930"/>
<dbReference type="PANTHER" id="PTHR36509:SF2">
    <property type="entry name" value="BLL3101 PROTEIN"/>
    <property type="match status" value="1"/>
</dbReference>
<dbReference type="RefSeq" id="WP_039395166.1">
    <property type="nucleotide sequence ID" value="NZ_JTDK01000002.1"/>
</dbReference>
<dbReference type="AlphaFoldDB" id="A0A0B2ACS5"/>
<proteinExistence type="predicted"/>
<sequence>MADADLTEMAAQAYVFGYPLVANLEQVVRYTQQRVGSVPRAAFNSFGHARALATPADTFVSINNDTVYSMAQVDTGPGPVRLHVPNTGGRYYVLQFVDAWTNNFAYVGTRSIGGGGGDFLLVAPDWDGRAGDEVIIRFPTRVASIVGRWAVSGEDDLRAVRALQDATTLESTAPHVAPAGVPHVVGDPADPIRFFERVRTWGEEFPPGHSDRHMMVHLEELGLSGAQPIIGMPDDVLEALRAGFGIGRERVETALRTGGGTALVNGWLPAIHATDYNTDFFEIGTIDDPSWKITDPDRRILQRALVALGGLWGNHGYEASYALTYLDADGEPLTGASDYELRLSPVPPVDAFWSVTMYDVPDYFLVENPLARYSLGDRTPGIEYDDDGGITVFLSAREPSDPKRRANWLPAPAGPFRPALRMYSPQAAVLDGSWMPPAIRRVT</sequence>
<protein>
    <submittedName>
        <fullName evidence="3">ATP synthase subunit alpha</fullName>
    </submittedName>
</protein>
<dbReference type="InterPro" id="IPR010679">
    <property type="entry name" value="DUF1254"/>
</dbReference>
<dbReference type="PANTHER" id="PTHR36509">
    <property type="entry name" value="BLL3101 PROTEIN"/>
    <property type="match status" value="1"/>
</dbReference>
<evidence type="ECO:0000313" key="3">
    <source>
        <dbReference type="EMBL" id="KHK99441.1"/>
    </source>
</evidence>
<dbReference type="OrthoDB" id="40820at2"/>
<dbReference type="InterPro" id="IPR037049">
    <property type="entry name" value="DUF1214_C_sf"/>
</dbReference>